<sequence length="175" mass="20068">MDTFNVRGARSLARPHSSRCSSMAMRRPLTEGFRVHAEAPDLPWANATADAEADERLLHGTSWANDTDPWAAVYGHAGWWLSWRCPRREKNGTLPRITRLCYAREVRLLEKLHPPPPPQESPEEEARRRVVEILSTSSVQVDPWPEKILNPVMESTRYRTYRVPPFQPAARHAPI</sequence>
<gene>
    <name evidence="1" type="ORF">SETIT_5G352300v2</name>
</gene>
<reference evidence="1" key="1">
    <citation type="journal article" date="2012" name="Nat. Biotechnol.">
        <title>Reference genome sequence of the model plant Setaria.</title>
        <authorList>
            <person name="Bennetzen J.L."/>
            <person name="Schmutz J."/>
            <person name="Wang H."/>
            <person name="Percifield R."/>
            <person name="Hawkins J."/>
            <person name="Pontaroli A.C."/>
            <person name="Estep M."/>
            <person name="Feng L."/>
            <person name="Vaughn J.N."/>
            <person name="Grimwood J."/>
            <person name="Jenkins J."/>
            <person name="Barry K."/>
            <person name="Lindquist E."/>
            <person name="Hellsten U."/>
            <person name="Deshpande S."/>
            <person name="Wang X."/>
            <person name="Wu X."/>
            <person name="Mitros T."/>
            <person name="Triplett J."/>
            <person name="Yang X."/>
            <person name="Ye C.Y."/>
            <person name="Mauro-Herrera M."/>
            <person name="Wang L."/>
            <person name="Li P."/>
            <person name="Sharma M."/>
            <person name="Sharma R."/>
            <person name="Ronald P.C."/>
            <person name="Panaud O."/>
            <person name="Kellogg E.A."/>
            <person name="Brutnell T.P."/>
            <person name="Doust A.N."/>
            <person name="Tuskan G.A."/>
            <person name="Rokhsar D."/>
            <person name="Devos K.M."/>
        </authorList>
    </citation>
    <scope>NUCLEOTIDE SEQUENCE [LARGE SCALE GENOMIC DNA]</scope>
    <source>
        <strain evidence="1">Yugu1</strain>
    </source>
</reference>
<protein>
    <submittedName>
        <fullName evidence="1">Uncharacterized protein</fullName>
    </submittedName>
</protein>
<dbReference type="OrthoDB" id="10621755at2759"/>
<dbReference type="EMBL" id="CM003532">
    <property type="protein sequence ID" value="RCV27774.1"/>
    <property type="molecule type" value="Genomic_DNA"/>
</dbReference>
<evidence type="ECO:0000313" key="1">
    <source>
        <dbReference type="EMBL" id="RCV27774.1"/>
    </source>
</evidence>
<organism evidence="1">
    <name type="scientific">Setaria italica</name>
    <name type="common">Foxtail millet</name>
    <name type="synonym">Panicum italicum</name>
    <dbReference type="NCBI Taxonomy" id="4555"/>
    <lineage>
        <taxon>Eukaryota</taxon>
        <taxon>Viridiplantae</taxon>
        <taxon>Streptophyta</taxon>
        <taxon>Embryophyta</taxon>
        <taxon>Tracheophyta</taxon>
        <taxon>Spermatophyta</taxon>
        <taxon>Magnoliopsida</taxon>
        <taxon>Liliopsida</taxon>
        <taxon>Poales</taxon>
        <taxon>Poaceae</taxon>
        <taxon>PACMAD clade</taxon>
        <taxon>Panicoideae</taxon>
        <taxon>Panicodae</taxon>
        <taxon>Paniceae</taxon>
        <taxon>Cenchrinae</taxon>
        <taxon>Setaria</taxon>
    </lineage>
</organism>
<name>A0A368RCH6_SETIT</name>
<dbReference type="AlphaFoldDB" id="A0A368RCH6"/>
<accession>A0A368RCH6</accession>
<proteinExistence type="predicted"/>
<reference evidence="1" key="2">
    <citation type="submission" date="2015-07" db="EMBL/GenBank/DDBJ databases">
        <authorList>
            <person name="Noorani M."/>
        </authorList>
    </citation>
    <scope>NUCLEOTIDE SEQUENCE</scope>
    <source>
        <strain evidence="1">Yugu1</strain>
    </source>
</reference>